<dbReference type="GO" id="GO:0016020">
    <property type="term" value="C:membrane"/>
    <property type="evidence" value="ECO:0007669"/>
    <property type="project" value="InterPro"/>
</dbReference>
<feature type="transmembrane region" description="Helical" evidence="1">
    <location>
        <begin position="315"/>
        <end position="338"/>
    </location>
</feature>
<keyword evidence="3" id="KW-1185">Reference proteome</keyword>
<dbReference type="GO" id="GO:0046873">
    <property type="term" value="F:metal ion transmembrane transporter activity"/>
    <property type="evidence" value="ECO:0007669"/>
    <property type="project" value="InterPro"/>
</dbReference>
<name>A0AAN8MKL5_9PEZI</name>
<comment type="caution">
    <text evidence="2">The sequence shown here is derived from an EMBL/GenBank/DDBJ whole genome shotgun (WGS) entry which is preliminary data.</text>
</comment>
<reference evidence="2 3" key="1">
    <citation type="submission" date="2019-10" db="EMBL/GenBank/DDBJ databases">
        <authorList>
            <person name="Palmer J.M."/>
        </authorList>
    </citation>
    <scope>NUCLEOTIDE SEQUENCE [LARGE SCALE GENOMIC DNA]</scope>
    <source>
        <strain evidence="2 3">TWF718</strain>
    </source>
</reference>
<proteinExistence type="predicted"/>
<gene>
    <name evidence="2" type="ORF">TWF718_010805</name>
</gene>
<dbReference type="InterPro" id="IPR002523">
    <property type="entry name" value="MgTranspt_CorA/ZnTranspt_ZntB"/>
</dbReference>
<keyword evidence="1" id="KW-0472">Membrane</keyword>
<dbReference type="AlphaFoldDB" id="A0AAN8MKL5"/>
<dbReference type="Gene3D" id="1.20.58.340">
    <property type="entry name" value="Magnesium transport protein CorA, transmembrane region"/>
    <property type="match status" value="1"/>
</dbReference>
<keyword evidence="1" id="KW-0812">Transmembrane</keyword>
<evidence type="ECO:0000313" key="2">
    <source>
        <dbReference type="EMBL" id="KAK6332979.1"/>
    </source>
</evidence>
<sequence length="396" mass="45342">MSMKVRVFEYRKDGLVALESDLGPYLESSEGSLEPSFLFGNSKGLKGDQPTAPGLHAILQEFYAAPSEIWTKVHWESNGYYGCRDGRDTDIDRHDTWFRFLIKQLFEKPGKKFPEEYEYSWDKLGFFTTWKKSGRKSMLCLDCPDDLIKGMKGSLDKANRDHFIVEPYAFHQIAIREIVNLYDKSIWRIRDVVRTVEKTRPKARKPEVDYDHLHEAARHVIHSTETLLVSTQLLEQMMQRHRDRMNWLSNAPEEEKLYMREVGDNLMFYHGMIHAFKCRSESMQERHQNEIQLAFNTVAQYHSHVAAVDSAAMKIIAALTAAFLPATFVSAIFSMSFFNNGGDNGTSAGGSDGGGDEGWSLSNKFWIYWAFAAPLTVGTIILLAFSKKILSRFGMI</sequence>
<keyword evidence="1" id="KW-1133">Transmembrane helix</keyword>
<dbReference type="EMBL" id="JAVHNR010000009">
    <property type="protein sequence ID" value="KAK6332979.1"/>
    <property type="molecule type" value="Genomic_DNA"/>
</dbReference>
<organism evidence="2 3">
    <name type="scientific">Orbilia javanica</name>
    <dbReference type="NCBI Taxonomy" id="47235"/>
    <lineage>
        <taxon>Eukaryota</taxon>
        <taxon>Fungi</taxon>
        <taxon>Dikarya</taxon>
        <taxon>Ascomycota</taxon>
        <taxon>Pezizomycotina</taxon>
        <taxon>Orbiliomycetes</taxon>
        <taxon>Orbiliales</taxon>
        <taxon>Orbiliaceae</taxon>
        <taxon>Orbilia</taxon>
    </lineage>
</organism>
<dbReference type="Pfam" id="PF01544">
    <property type="entry name" value="CorA"/>
    <property type="match status" value="1"/>
</dbReference>
<evidence type="ECO:0000256" key="1">
    <source>
        <dbReference type="SAM" id="Phobius"/>
    </source>
</evidence>
<feature type="transmembrane region" description="Helical" evidence="1">
    <location>
        <begin position="366"/>
        <end position="385"/>
    </location>
</feature>
<evidence type="ECO:0000313" key="3">
    <source>
        <dbReference type="Proteomes" id="UP001313282"/>
    </source>
</evidence>
<accession>A0AAN8MKL5</accession>
<dbReference type="Proteomes" id="UP001313282">
    <property type="component" value="Unassembled WGS sequence"/>
</dbReference>
<protein>
    <submittedName>
        <fullName evidence="2">Uncharacterized protein</fullName>
    </submittedName>
</protein>